<dbReference type="STRING" id="1137993.SAMN05660209_02432"/>
<dbReference type="InterPro" id="IPR050627">
    <property type="entry name" value="Nitroreductase/BluB"/>
</dbReference>
<protein>
    <recommendedName>
        <fullName evidence="3">Nitroreductase family protein</fullName>
    </recommendedName>
</protein>
<name>A0A1H3I7P9_9ACTN</name>
<dbReference type="RefSeq" id="WP_091155942.1">
    <property type="nucleotide sequence ID" value="NZ_FNOT01000005.1"/>
</dbReference>
<reference evidence="2" key="1">
    <citation type="submission" date="2016-10" db="EMBL/GenBank/DDBJ databases">
        <authorList>
            <person name="Varghese N."/>
            <person name="Submissions S."/>
        </authorList>
    </citation>
    <scope>NUCLEOTIDE SEQUENCE [LARGE SCALE GENOMIC DNA]</scope>
    <source>
        <strain evidence="2">DSM 45422</strain>
    </source>
</reference>
<dbReference type="PANTHER" id="PTHR23026">
    <property type="entry name" value="NADPH NITROREDUCTASE"/>
    <property type="match status" value="1"/>
</dbReference>
<keyword evidence="2" id="KW-1185">Reference proteome</keyword>
<dbReference type="InterPro" id="IPR000415">
    <property type="entry name" value="Nitroreductase-like"/>
</dbReference>
<organism evidence="1 2">
    <name type="scientific">Geodermatophilus africanus</name>
    <dbReference type="NCBI Taxonomy" id="1137993"/>
    <lineage>
        <taxon>Bacteria</taxon>
        <taxon>Bacillati</taxon>
        <taxon>Actinomycetota</taxon>
        <taxon>Actinomycetes</taxon>
        <taxon>Geodermatophilales</taxon>
        <taxon>Geodermatophilaceae</taxon>
        <taxon>Geodermatophilus</taxon>
    </lineage>
</organism>
<dbReference type="PANTHER" id="PTHR23026:SF123">
    <property type="entry name" value="NAD(P)H NITROREDUCTASE RV3131-RELATED"/>
    <property type="match status" value="1"/>
</dbReference>
<dbReference type="NCBIfam" id="NF047509">
    <property type="entry name" value="Rv3131_FMN_oxido"/>
    <property type="match status" value="1"/>
</dbReference>
<dbReference type="AlphaFoldDB" id="A0A1H3I7P9"/>
<evidence type="ECO:0000313" key="1">
    <source>
        <dbReference type="EMBL" id="SDY23687.1"/>
    </source>
</evidence>
<dbReference type="SUPFAM" id="SSF55469">
    <property type="entry name" value="FMN-dependent nitroreductase-like"/>
    <property type="match status" value="2"/>
</dbReference>
<dbReference type="EMBL" id="FNOT01000005">
    <property type="protein sequence ID" value="SDY23687.1"/>
    <property type="molecule type" value="Genomic_DNA"/>
</dbReference>
<dbReference type="Proteomes" id="UP000198921">
    <property type="component" value="Unassembled WGS sequence"/>
</dbReference>
<sequence>MTEEQWTAVVAAATRAPSVHNTQPWRFTASGDRLELHRDPERALPVLDPTGRQQVISCGVAAEFAAVALRAAGVEAEVELLPTAARPDHLATVRAGAPREVAPPDADLAEAIGRRHTERAPFLPRAVPEGVLERMQVDAGPLGVWVKTVTGSEAEVATAFLVSRAEELERGDPEYLAELERWLRTDPAAVDGIPVGAVPEDDPTTRPSNWLVRDFVAGHRAPHTFLPAGDPAAPPPEVERPTVVLLGTEGDDRTAWLLAGRALGRLLLTATVEGLATSPLTQALDWPATRTRMRARLSLVGYPQMLLRMGYPSTSDGPVSGRRPVGEVLRFEPAT</sequence>
<gene>
    <name evidence="1" type="ORF">SAMN05660209_02432</name>
</gene>
<dbReference type="OrthoDB" id="8156917at2"/>
<proteinExistence type="predicted"/>
<evidence type="ECO:0008006" key="3">
    <source>
        <dbReference type="Google" id="ProtNLM"/>
    </source>
</evidence>
<dbReference type="GO" id="GO:0016491">
    <property type="term" value="F:oxidoreductase activity"/>
    <property type="evidence" value="ECO:0007669"/>
    <property type="project" value="InterPro"/>
</dbReference>
<accession>A0A1H3I7P9</accession>
<evidence type="ECO:0000313" key="2">
    <source>
        <dbReference type="Proteomes" id="UP000198921"/>
    </source>
</evidence>
<dbReference type="Gene3D" id="3.40.109.10">
    <property type="entry name" value="NADH Oxidase"/>
    <property type="match status" value="2"/>
</dbReference>